<evidence type="ECO:0000313" key="2">
    <source>
        <dbReference type="Proteomes" id="UP000054549"/>
    </source>
</evidence>
<dbReference type="AlphaFoldDB" id="A0A0C2WS97"/>
<keyword evidence="2" id="KW-1185">Reference proteome</keyword>
<proteinExistence type="predicted"/>
<sequence length="344" mass="39514">MKKRNGVESIRFCGVGENLEYADEELQRSEPQFKMLKIKRDKWLLNQRILNQLVKELLSGNFYFPRLTTVIYDASALLREDDAVRFMVFLRRNPGIRNIIVEGDNTRPFGKWTFSRLPNDLACGFRFLERARVYGPLLPLLLGFSFSPNKCSGELGPLIRPDNMPDTLPLKRVHLWWPQRTVHVVRGHSSDNSGPLSVELDLLDLVKALSSVCRSTLEVLVVKVDDQLIDEDLIGLISSRFSNLRELEFGPSRSNPLARLPNPTALRRIAETLSGLKHLTRFGYRILSHDSEERLQHADVLEHGEHWNDIASHFAQHCPCLQFITLYSLTWRAAVLPFQKTCWG</sequence>
<dbReference type="OrthoDB" id="2980177at2759"/>
<protein>
    <recommendedName>
        <fullName evidence="3">FBD domain-containing protein</fullName>
    </recommendedName>
</protein>
<reference evidence="1 2" key="1">
    <citation type="submission" date="2014-04" db="EMBL/GenBank/DDBJ databases">
        <title>Evolutionary Origins and Diversification of the Mycorrhizal Mutualists.</title>
        <authorList>
            <consortium name="DOE Joint Genome Institute"/>
            <consortium name="Mycorrhizal Genomics Consortium"/>
            <person name="Kohler A."/>
            <person name="Kuo A."/>
            <person name="Nagy L.G."/>
            <person name="Floudas D."/>
            <person name="Copeland A."/>
            <person name="Barry K.W."/>
            <person name="Cichocki N."/>
            <person name="Veneault-Fourrey C."/>
            <person name="LaButti K."/>
            <person name="Lindquist E.A."/>
            <person name="Lipzen A."/>
            <person name="Lundell T."/>
            <person name="Morin E."/>
            <person name="Murat C."/>
            <person name="Riley R."/>
            <person name="Ohm R."/>
            <person name="Sun H."/>
            <person name="Tunlid A."/>
            <person name="Henrissat B."/>
            <person name="Grigoriev I.V."/>
            <person name="Hibbett D.S."/>
            <person name="Martin F."/>
        </authorList>
    </citation>
    <scope>NUCLEOTIDE SEQUENCE [LARGE SCALE GENOMIC DNA]</scope>
    <source>
        <strain evidence="1 2">Koide BX008</strain>
    </source>
</reference>
<accession>A0A0C2WS97</accession>
<gene>
    <name evidence="1" type="ORF">M378DRAFT_1018011</name>
</gene>
<dbReference type="Proteomes" id="UP000054549">
    <property type="component" value="Unassembled WGS sequence"/>
</dbReference>
<dbReference type="InParanoid" id="A0A0C2WS97"/>
<evidence type="ECO:0000313" key="1">
    <source>
        <dbReference type="EMBL" id="KIL59208.1"/>
    </source>
</evidence>
<evidence type="ECO:0008006" key="3">
    <source>
        <dbReference type="Google" id="ProtNLM"/>
    </source>
</evidence>
<name>A0A0C2WS97_AMAMK</name>
<dbReference type="EMBL" id="KN818320">
    <property type="protein sequence ID" value="KIL59208.1"/>
    <property type="molecule type" value="Genomic_DNA"/>
</dbReference>
<organism evidence="1 2">
    <name type="scientific">Amanita muscaria (strain Koide BX008)</name>
    <dbReference type="NCBI Taxonomy" id="946122"/>
    <lineage>
        <taxon>Eukaryota</taxon>
        <taxon>Fungi</taxon>
        <taxon>Dikarya</taxon>
        <taxon>Basidiomycota</taxon>
        <taxon>Agaricomycotina</taxon>
        <taxon>Agaricomycetes</taxon>
        <taxon>Agaricomycetidae</taxon>
        <taxon>Agaricales</taxon>
        <taxon>Pluteineae</taxon>
        <taxon>Amanitaceae</taxon>
        <taxon>Amanita</taxon>
    </lineage>
</organism>
<dbReference type="HOGENOM" id="CLU_806479_0_0_1"/>